<dbReference type="InterPro" id="IPR042099">
    <property type="entry name" value="ANL_N_sf"/>
</dbReference>
<dbReference type="Pfam" id="PF13193">
    <property type="entry name" value="AMP-binding_C"/>
    <property type="match status" value="1"/>
</dbReference>
<dbReference type="PANTHER" id="PTHR43767:SF1">
    <property type="entry name" value="NONRIBOSOMAL PEPTIDE SYNTHASE PES1 (EUROFUNG)-RELATED"/>
    <property type="match status" value="1"/>
</dbReference>
<dbReference type="RefSeq" id="WP_013257333.1">
    <property type="nucleotide sequence ID" value="NC_014365.1"/>
</dbReference>
<dbReference type="KEGG" id="dbr:Deba_0506"/>
<dbReference type="InterPro" id="IPR000873">
    <property type="entry name" value="AMP-dep_synth/lig_dom"/>
</dbReference>
<dbReference type="GO" id="GO:0016878">
    <property type="term" value="F:acid-thiol ligase activity"/>
    <property type="evidence" value="ECO:0007669"/>
    <property type="project" value="UniProtKB-ARBA"/>
</dbReference>
<sequence>MELNIGALISERARLSPDREGFIGEGYRYSFAQVNSRVNQLAAYLAGRGIGFGDRVAVLCKNNEHIGVALFAAAKLGAIAVMLNWRLQGPELEYILGDCGATTLLYDVDFLPVVDGLRAKIPVKNYIRRGGQGPDADYEQALASQPDAEPTLRGGGDDGAVIMYTSGTTGRPKGAVLTHHNLLWQTMAISHTVRWYYDHRFLVVAPLFHIGGLAPVVTNVHEGSTSYFMPEFDPVKVWKVIAEEKITTMMSVPLMVQALYMVAQKMPVDSSSLLNITCGAAAVPKSLIQAFLAMGVRVQQVYGATEVSGSATFWTHEMDPERCDSQGKADFHTQIRIADPASGQTLPTGQVGEIWVKGPIVFKEYWGKPQATAEAKQDGWYRTGDMGRMDDKGYVFVVDRLKDMIISGGENIYPAELEAVIASHPAVAEVAVVGRHDEKWGEIPVAYLALKPEAKLEAKEIFDLCRKNLAAFKCVKEVRFVEALPRNPVGKILKTTLRQMVDA</sequence>
<organism evidence="5 6">
    <name type="scientific">Desulfarculus baarsii (strain ATCC 33931 / DSM 2075 / LMG 7858 / VKM B-1802 / 2st14)</name>
    <dbReference type="NCBI Taxonomy" id="644282"/>
    <lineage>
        <taxon>Bacteria</taxon>
        <taxon>Pseudomonadati</taxon>
        <taxon>Thermodesulfobacteriota</taxon>
        <taxon>Desulfarculia</taxon>
        <taxon>Desulfarculales</taxon>
        <taxon>Desulfarculaceae</taxon>
        <taxon>Desulfarculus</taxon>
    </lineage>
</organism>
<dbReference type="Proteomes" id="UP000009047">
    <property type="component" value="Chromosome"/>
</dbReference>
<evidence type="ECO:0000256" key="1">
    <source>
        <dbReference type="ARBA" id="ARBA00006432"/>
    </source>
</evidence>
<evidence type="ECO:0000313" key="5">
    <source>
        <dbReference type="EMBL" id="ADK83878.1"/>
    </source>
</evidence>
<dbReference type="EMBL" id="CP002085">
    <property type="protein sequence ID" value="ADK83878.1"/>
    <property type="molecule type" value="Genomic_DNA"/>
</dbReference>
<reference evidence="5 6" key="1">
    <citation type="journal article" date="2010" name="Stand. Genomic Sci.">
        <title>Complete genome sequence of Desulfarculus baarsii type strain (2st14).</title>
        <authorList>
            <person name="Sun H."/>
            <person name="Spring S."/>
            <person name="Lapidus A."/>
            <person name="Davenport K."/>
            <person name="Del Rio T.G."/>
            <person name="Tice H."/>
            <person name="Nolan M."/>
            <person name="Copeland A."/>
            <person name="Cheng J.F."/>
            <person name="Lucas S."/>
            <person name="Tapia R."/>
            <person name="Goodwin L."/>
            <person name="Pitluck S."/>
            <person name="Ivanova N."/>
            <person name="Pagani I."/>
            <person name="Mavromatis K."/>
            <person name="Ovchinnikova G."/>
            <person name="Pati A."/>
            <person name="Chen A."/>
            <person name="Palaniappan K."/>
            <person name="Hauser L."/>
            <person name="Chang Y.J."/>
            <person name="Jeffries C.D."/>
            <person name="Detter J.C."/>
            <person name="Han C."/>
            <person name="Rohde M."/>
            <person name="Brambilla E."/>
            <person name="Goker M."/>
            <person name="Woyke T."/>
            <person name="Bristow J."/>
            <person name="Eisen J.A."/>
            <person name="Markowitz V."/>
            <person name="Hugenholtz P."/>
            <person name="Kyrpides N.C."/>
            <person name="Klenk H.P."/>
            <person name="Land M."/>
        </authorList>
    </citation>
    <scope>NUCLEOTIDE SEQUENCE [LARGE SCALE GENOMIC DNA]</scope>
    <source>
        <strain evidence="6">ATCC 33931 / DSM 2075 / LMG 7858 / VKM B-1802 / 2st14</strain>
    </source>
</reference>
<name>E1QE92_DESB2</name>
<dbReference type="STRING" id="644282.Deba_0506"/>
<dbReference type="AlphaFoldDB" id="E1QE92"/>
<feature type="domain" description="AMP-binding enzyme C-terminal" evidence="4">
    <location>
        <begin position="416"/>
        <end position="491"/>
    </location>
</feature>
<dbReference type="SUPFAM" id="SSF56801">
    <property type="entry name" value="Acetyl-CoA synthetase-like"/>
    <property type="match status" value="1"/>
</dbReference>
<dbReference type="FunFam" id="3.30.300.30:FF:000008">
    <property type="entry name" value="2,3-dihydroxybenzoate-AMP ligase"/>
    <property type="match status" value="1"/>
</dbReference>
<dbReference type="InterPro" id="IPR020845">
    <property type="entry name" value="AMP-binding_CS"/>
</dbReference>
<evidence type="ECO:0000259" key="4">
    <source>
        <dbReference type="Pfam" id="PF13193"/>
    </source>
</evidence>
<dbReference type="eggNOG" id="COG0318">
    <property type="taxonomic scope" value="Bacteria"/>
</dbReference>
<dbReference type="InterPro" id="IPR050237">
    <property type="entry name" value="ATP-dep_AMP-bd_enzyme"/>
</dbReference>
<dbReference type="InterPro" id="IPR025110">
    <property type="entry name" value="AMP-bd_C"/>
</dbReference>
<gene>
    <name evidence="5" type="ordered locus">Deba_0506</name>
</gene>
<keyword evidence="2 5" id="KW-0436">Ligase</keyword>
<proteinExistence type="inferred from homology"/>
<dbReference type="HOGENOM" id="CLU_000022_59_5_7"/>
<evidence type="ECO:0000259" key="3">
    <source>
        <dbReference type="Pfam" id="PF00501"/>
    </source>
</evidence>
<dbReference type="Gene3D" id="3.30.300.30">
    <property type="match status" value="1"/>
</dbReference>
<dbReference type="InterPro" id="IPR045851">
    <property type="entry name" value="AMP-bd_C_sf"/>
</dbReference>
<evidence type="ECO:0000256" key="2">
    <source>
        <dbReference type="ARBA" id="ARBA00022598"/>
    </source>
</evidence>
<dbReference type="PROSITE" id="PS00455">
    <property type="entry name" value="AMP_BINDING"/>
    <property type="match status" value="1"/>
</dbReference>
<keyword evidence="6" id="KW-1185">Reference proteome</keyword>
<dbReference type="OrthoDB" id="5483897at2"/>
<dbReference type="PANTHER" id="PTHR43767">
    <property type="entry name" value="LONG-CHAIN-FATTY-ACID--COA LIGASE"/>
    <property type="match status" value="1"/>
</dbReference>
<feature type="domain" description="AMP-dependent synthetase/ligase" evidence="3">
    <location>
        <begin position="11"/>
        <end position="366"/>
    </location>
</feature>
<dbReference type="NCBIfam" id="NF004837">
    <property type="entry name" value="PRK06187.1"/>
    <property type="match status" value="1"/>
</dbReference>
<accession>E1QE92</accession>
<dbReference type="Gene3D" id="3.40.50.12780">
    <property type="entry name" value="N-terminal domain of ligase-like"/>
    <property type="match status" value="1"/>
</dbReference>
<comment type="similarity">
    <text evidence="1">Belongs to the ATP-dependent AMP-binding enzyme family.</text>
</comment>
<protein>
    <submittedName>
        <fullName evidence="5">AMP-dependent synthetase and ligase</fullName>
    </submittedName>
</protein>
<dbReference type="CDD" id="cd17631">
    <property type="entry name" value="FACL_FadD13-like"/>
    <property type="match status" value="1"/>
</dbReference>
<dbReference type="Pfam" id="PF00501">
    <property type="entry name" value="AMP-binding"/>
    <property type="match status" value="1"/>
</dbReference>
<evidence type="ECO:0000313" key="6">
    <source>
        <dbReference type="Proteomes" id="UP000009047"/>
    </source>
</evidence>